<evidence type="ECO:0000256" key="5">
    <source>
        <dbReference type="ARBA" id="ARBA00022840"/>
    </source>
</evidence>
<evidence type="ECO:0000256" key="6">
    <source>
        <dbReference type="ARBA" id="ARBA00022989"/>
    </source>
</evidence>
<evidence type="ECO:0000256" key="4">
    <source>
        <dbReference type="ARBA" id="ARBA00022741"/>
    </source>
</evidence>
<gene>
    <name evidence="11" type="ORF">BSAL_49265</name>
</gene>
<evidence type="ECO:0000256" key="8">
    <source>
        <dbReference type="SAM" id="MobiDB-lite"/>
    </source>
</evidence>
<dbReference type="AlphaFoldDB" id="A0A0S4IMR1"/>
<feature type="transmembrane region" description="Helical" evidence="9">
    <location>
        <begin position="393"/>
        <end position="416"/>
    </location>
</feature>
<dbReference type="Proteomes" id="UP000051952">
    <property type="component" value="Unassembled WGS sequence"/>
</dbReference>
<keyword evidence="3 9" id="KW-0812">Transmembrane</keyword>
<dbReference type="GO" id="GO:0016020">
    <property type="term" value="C:membrane"/>
    <property type="evidence" value="ECO:0007669"/>
    <property type="project" value="UniProtKB-SubCell"/>
</dbReference>
<dbReference type="Pfam" id="PF00664">
    <property type="entry name" value="ABC_membrane"/>
    <property type="match status" value="1"/>
</dbReference>
<dbReference type="EMBL" id="CYKH01000011">
    <property type="protein sequence ID" value="CUE58458.1"/>
    <property type="molecule type" value="Genomic_DNA"/>
</dbReference>
<evidence type="ECO:0000259" key="10">
    <source>
        <dbReference type="PROSITE" id="PS50929"/>
    </source>
</evidence>
<keyword evidence="7 9" id="KW-0472">Membrane</keyword>
<keyword evidence="2" id="KW-0813">Transport</keyword>
<feature type="domain" description="ABC transmembrane type-1" evidence="10">
    <location>
        <begin position="166"/>
        <end position="451"/>
    </location>
</feature>
<reference evidence="12" key="1">
    <citation type="submission" date="2015-09" db="EMBL/GenBank/DDBJ databases">
        <authorList>
            <consortium name="Pathogen Informatics"/>
        </authorList>
    </citation>
    <scope>NUCLEOTIDE SEQUENCE [LARGE SCALE GENOMIC DNA]</scope>
    <source>
        <strain evidence="12">Lake Konstanz</strain>
    </source>
</reference>
<evidence type="ECO:0000256" key="3">
    <source>
        <dbReference type="ARBA" id="ARBA00022692"/>
    </source>
</evidence>
<dbReference type="CDD" id="cd18579">
    <property type="entry name" value="ABC_6TM_ABCC_D1"/>
    <property type="match status" value="1"/>
</dbReference>
<dbReference type="Gene3D" id="3.40.50.300">
    <property type="entry name" value="P-loop containing nucleotide triphosphate hydrolases"/>
    <property type="match status" value="1"/>
</dbReference>
<evidence type="ECO:0000313" key="12">
    <source>
        <dbReference type="Proteomes" id="UP000051952"/>
    </source>
</evidence>
<dbReference type="OrthoDB" id="6500128at2759"/>
<feature type="transmembrane region" description="Helical" evidence="9">
    <location>
        <begin position="312"/>
        <end position="329"/>
    </location>
</feature>
<feature type="compositionally biased region" description="Gly residues" evidence="8">
    <location>
        <begin position="511"/>
        <end position="523"/>
    </location>
</feature>
<dbReference type="SUPFAM" id="SSF52540">
    <property type="entry name" value="P-loop containing nucleoside triphosphate hydrolases"/>
    <property type="match status" value="1"/>
</dbReference>
<dbReference type="GO" id="GO:0140359">
    <property type="term" value="F:ABC-type transporter activity"/>
    <property type="evidence" value="ECO:0007669"/>
    <property type="project" value="InterPro"/>
</dbReference>
<dbReference type="InterPro" id="IPR050173">
    <property type="entry name" value="ABC_transporter_C-like"/>
</dbReference>
<comment type="subcellular location">
    <subcellularLocation>
        <location evidence="1">Membrane</location>
        <topology evidence="1">Multi-pass membrane protein</topology>
    </subcellularLocation>
</comment>
<dbReference type="InterPro" id="IPR011527">
    <property type="entry name" value="ABC1_TM_dom"/>
</dbReference>
<organism evidence="11 12">
    <name type="scientific">Bodo saltans</name>
    <name type="common">Flagellated protozoan</name>
    <dbReference type="NCBI Taxonomy" id="75058"/>
    <lineage>
        <taxon>Eukaryota</taxon>
        <taxon>Discoba</taxon>
        <taxon>Euglenozoa</taxon>
        <taxon>Kinetoplastea</taxon>
        <taxon>Metakinetoplastina</taxon>
        <taxon>Eubodonida</taxon>
        <taxon>Bodonidae</taxon>
        <taxon>Bodo</taxon>
    </lineage>
</organism>
<evidence type="ECO:0000256" key="2">
    <source>
        <dbReference type="ARBA" id="ARBA00022448"/>
    </source>
</evidence>
<dbReference type="OMA" id="RICEYLC"/>
<evidence type="ECO:0000256" key="1">
    <source>
        <dbReference type="ARBA" id="ARBA00004141"/>
    </source>
</evidence>
<dbReference type="PANTHER" id="PTHR24223">
    <property type="entry name" value="ATP-BINDING CASSETTE SUB-FAMILY C"/>
    <property type="match status" value="1"/>
</dbReference>
<dbReference type="GO" id="GO:0005524">
    <property type="term" value="F:ATP binding"/>
    <property type="evidence" value="ECO:0007669"/>
    <property type="project" value="UniProtKB-KW"/>
</dbReference>
<name>A0A0S4IMR1_BODSA</name>
<dbReference type="InterPro" id="IPR036640">
    <property type="entry name" value="ABC1_TM_sf"/>
</dbReference>
<accession>A0A0S4IMR1</accession>
<dbReference type="SUPFAM" id="SSF90123">
    <property type="entry name" value="ABC transporter transmembrane region"/>
    <property type="match status" value="1"/>
</dbReference>
<dbReference type="Gene3D" id="1.20.1560.10">
    <property type="entry name" value="ABC transporter type 1, transmembrane domain"/>
    <property type="match status" value="1"/>
</dbReference>
<evidence type="ECO:0000313" key="11">
    <source>
        <dbReference type="EMBL" id="CUE58458.1"/>
    </source>
</evidence>
<feature type="region of interest" description="Disordered" evidence="8">
    <location>
        <begin position="504"/>
        <end position="556"/>
    </location>
</feature>
<feature type="transmembrane region" description="Helical" evidence="9">
    <location>
        <begin position="210"/>
        <end position="234"/>
    </location>
</feature>
<evidence type="ECO:0000256" key="7">
    <source>
        <dbReference type="ARBA" id="ARBA00023136"/>
    </source>
</evidence>
<dbReference type="PROSITE" id="PS50929">
    <property type="entry name" value="ABC_TM1F"/>
    <property type="match status" value="1"/>
</dbReference>
<keyword evidence="4" id="KW-0547">Nucleotide-binding</keyword>
<feature type="non-terminal residue" evidence="11">
    <location>
        <position position="604"/>
    </location>
</feature>
<keyword evidence="12" id="KW-1185">Reference proteome</keyword>
<evidence type="ECO:0000256" key="9">
    <source>
        <dbReference type="SAM" id="Phobius"/>
    </source>
</evidence>
<dbReference type="VEuPathDB" id="TriTrypDB:BSAL_49265"/>
<keyword evidence="5" id="KW-0067">ATP-binding</keyword>
<feature type="compositionally biased region" description="Low complexity" evidence="8">
    <location>
        <begin position="536"/>
        <end position="553"/>
    </location>
</feature>
<keyword evidence="6 9" id="KW-1133">Transmembrane helix</keyword>
<protein>
    <submittedName>
        <fullName evidence="11">ABC transporter, putative</fullName>
    </submittedName>
</protein>
<proteinExistence type="predicted"/>
<dbReference type="InterPro" id="IPR044746">
    <property type="entry name" value="ABCC_6TM_D1"/>
</dbReference>
<dbReference type="InterPro" id="IPR027417">
    <property type="entry name" value="P-loop_NTPase"/>
</dbReference>
<sequence length="604" mass="65703">MSSPNQQPIAPNNNEIISNEPVAKHRLSEEEEVLNPASLAFFSWVSPMLARGWKKFQAGELLEDADLMRLPRDESASNSYSVFNALYKDWKADVQEKMKLAGEAAAIADPNKNREPAGSSDVQEDEDPEIATQKRIAAAILAAESELHNPMKILGLMVRASRRDVLLGCFFRLFQDGSSIASPFVLRALIKWLAEYAVFGSEGGITKWEGFVYGIVLAILSFLMWVFTNLSLFYTNKAFSRMRAAFAMAVYEKTLKLDRSQLANVGRIQQMHSSDTYKFVDMSLFINTIWAAPLVIIGALIALYFFVGWAGLLSLATLILISPSQGVIMKGMMMVRIATAGIADERIQAVNEFCQGIRIIKFMGWEPSTIKNILAIRTKEVARFSESNFYRSSLLTVMFSTSLLISLVVFAVAYAIGHPVSLENVFPAIAMINVLRQPLTQLPIGIARIVDCNVGLKRICEYLCLEEKKTYIKPFATAEEESVNAAVLENVTAIYEVGGDTDPMKKKEVAGRGGAGGRGGRGGRGGDRGGRGGSGAPSPASPKADGSPASPADGPVAPVERVFRPFMGPISVALPRKKLTIVIGPTGSGKSTLLDMVIGEALVD</sequence>
<feature type="transmembrane region" description="Helical" evidence="9">
    <location>
        <begin position="284"/>
        <end position="306"/>
    </location>
</feature>
<feature type="region of interest" description="Disordered" evidence="8">
    <location>
        <begin position="105"/>
        <end position="128"/>
    </location>
</feature>